<dbReference type="Proteomes" id="UP001177023">
    <property type="component" value="Unassembled WGS sequence"/>
</dbReference>
<dbReference type="GO" id="GO:0043001">
    <property type="term" value="P:Golgi to plasma membrane protein transport"/>
    <property type="evidence" value="ECO:0007669"/>
    <property type="project" value="InterPro"/>
</dbReference>
<accession>A0AA36G682</accession>
<organism evidence="3 4">
    <name type="scientific">Mesorhabditis spiculigera</name>
    <dbReference type="NCBI Taxonomy" id="96644"/>
    <lineage>
        <taxon>Eukaryota</taxon>
        <taxon>Metazoa</taxon>
        <taxon>Ecdysozoa</taxon>
        <taxon>Nematoda</taxon>
        <taxon>Chromadorea</taxon>
        <taxon>Rhabditida</taxon>
        <taxon>Rhabditina</taxon>
        <taxon>Rhabditomorpha</taxon>
        <taxon>Rhabditoidea</taxon>
        <taxon>Rhabditidae</taxon>
        <taxon>Mesorhabditinae</taxon>
        <taxon>Mesorhabditis</taxon>
    </lineage>
</organism>
<evidence type="ECO:0000256" key="1">
    <source>
        <dbReference type="SAM" id="Coils"/>
    </source>
</evidence>
<feature type="non-terminal residue" evidence="3">
    <location>
        <position position="1"/>
    </location>
</feature>
<name>A0AA36G682_9BILA</name>
<protein>
    <recommendedName>
        <fullName evidence="5">Golgin-45</fullName>
    </recommendedName>
</protein>
<dbReference type="GO" id="GO:0007030">
    <property type="term" value="P:Golgi organization"/>
    <property type="evidence" value="ECO:0007669"/>
    <property type="project" value="InterPro"/>
</dbReference>
<evidence type="ECO:0000256" key="2">
    <source>
        <dbReference type="SAM" id="MobiDB-lite"/>
    </source>
</evidence>
<feature type="coiled-coil region" evidence="1">
    <location>
        <begin position="129"/>
        <end position="245"/>
    </location>
</feature>
<dbReference type="PANTHER" id="PTHR13066:SF2">
    <property type="entry name" value="GOLGIN-45"/>
    <property type="match status" value="1"/>
</dbReference>
<keyword evidence="4" id="KW-1185">Reference proteome</keyword>
<comment type="caution">
    <text evidence="3">The sequence shown here is derived from an EMBL/GenBank/DDBJ whole genome shotgun (WGS) entry which is preliminary data.</text>
</comment>
<gene>
    <name evidence="3" type="ORF">MSPICULIGERA_LOCUS19136</name>
</gene>
<reference evidence="3" key="1">
    <citation type="submission" date="2023-06" db="EMBL/GenBank/DDBJ databases">
        <authorList>
            <person name="Delattre M."/>
        </authorList>
    </citation>
    <scope>NUCLEOTIDE SEQUENCE</scope>
    <source>
        <strain evidence="3">AF72</strain>
    </source>
</reference>
<dbReference type="GO" id="GO:0000139">
    <property type="term" value="C:Golgi membrane"/>
    <property type="evidence" value="ECO:0007669"/>
    <property type="project" value="TreeGrafter"/>
</dbReference>
<keyword evidence="1" id="KW-0175">Coiled coil</keyword>
<evidence type="ECO:0008006" key="5">
    <source>
        <dbReference type="Google" id="ProtNLM"/>
    </source>
</evidence>
<evidence type="ECO:0000313" key="4">
    <source>
        <dbReference type="Proteomes" id="UP001177023"/>
    </source>
</evidence>
<feature type="compositionally biased region" description="Polar residues" evidence="2">
    <location>
        <begin position="32"/>
        <end position="42"/>
    </location>
</feature>
<proteinExistence type="predicted"/>
<dbReference type="EMBL" id="CATQJA010002662">
    <property type="protein sequence ID" value="CAJ0580967.1"/>
    <property type="molecule type" value="Genomic_DNA"/>
</dbReference>
<feature type="compositionally biased region" description="Basic and acidic residues" evidence="2">
    <location>
        <begin position="46"/>
        <end position="57"/>
    </location>
</feature>
<sequence>MGRVDWREDPCQAEKAALEDYYELLSQNFPEPQMAPRSQQAAVITHEPHPSDPHPLEGKILEKDLKKKKFVPWEPFKAAPSADRKGEQPVDMPSQLIRYRTGEKEEPLPEMPSRVFVDQRKERLQKDGRQIENEEINRLAKELQAAETQLNVEREQNAELKRLLMATIDDDLQCHVSALSEDKVRLANRIDQYANKMKNEDDELDALTIEKEVWKCKFLAMSIRADELKARNEALLKVLRCAQHTISESGPSVRAHLTDELKQRFDSLTAIDLTRLIERSPAEERYTGPTVNFHNLTISCCKNCSGREIKLL</sequence>
<dbReference type="AlphaFoldDB" id="A0AA36G682"/>
<dbReference type="InterPro" id="IPR027095">
    <property type="entry name" value="Golgin-45"/>
</dbReference>
<dbReference type="PANTHER" id="PTHR13066">
    <property type="entry name" value="BASIC LEUCINE ZIPPER NUCLEAR FACTOR 1 BLZF1 PROTEIN"/>
    <property type="match status" value="1"/>
</dbReference>
<feature type="region of interest" description="Disordered" evidence="2">
    <location>
        <begin position="32"/>
        <end position="57"/>
    </location>
</feature>
<evidence type="ECO:0000313" key="3">
    <source>
        <dbReference type="EMBL" id="CAJ0580967.1"/>
    </source>
</evidence>